<organism evidence="8 9">
    <name type="scientific">Megalops atlanticus</name>
    <name type="common">Tarpon</name>
    <name type="synonym">Clupea gigantea</name>
    <dbReference type="NCBI Taxonomy" id="7932"/>
    <lineage>
        <taxon>Eukaryota</taxon>
        <taxon>Metazoa</taxon>
        <taxon>Chordata</taxon>
        <taxon>Craniata</taxon>
        <taxon>Vertebrata</taxon>
        <taxon>Euteleostomi</taxon>
        <taxon>Actinopterygii</taxon>
        <taxon>Neopterygii</taxon>
        <taxon>Teleostei</taxon>
        <taxon>Elopiformes</taxon>
        <taxon>Megalopidae</taxon>
        <taxon>Megalops</taxon>
    </lineage>
</organism>
<name>A0A9D3QC50_MEGAT</name>
<dbReference type="GO" id="GO:0090200">
    <property type="term" value="P:positive regulation of release of cytochrome c from mitochondria"/>
    <property type="evidence" value="ECO:0007669"/>
    <property type="project" value="TreeGrafter"/>
</dbReference>
<protein>
    <recommendedName>
        <fullName evidence="10">Protein FAM162B</fullName>
    </recommendedName>
</protein>
<evidence type="ECO:0000256" key="7">
    <source>
        <dbReference type="SAM" id="Phobius"/>
    </source>
</evidence>
<evidence type="ECO:0000256" key="5">
    <source>
        <dbReference type="ARBA" id="ARBA00023136"/>
    </source>
</evidence>
<comment type="similarity">
    <text evidence="2">Belongs to the UPF0389 family.</text>
</comment>
<dbReference type="EMBL" id="JAFDVH010000002">
    <property type="protein sequence ID" value="KAG7487272.1"/>
    <property type="molecule type" value="Genomic_DNA"/>
</dbReference>
<sequence length="165" mass="18760">MILSAFTGPRRAFAAFAAQCRRQVLDTGSWRRLCNKPVESVSEPRPNVPTPAAAPVRPAYKLPGYRPTEFDKKILIWAGRFKTKEQIPEQVPFEMIDAARNRVRVKACYVMMAMTILSCLAMVILGKRAAGRHESLTSLNMEKKARWREEAQREREAAIAMEKPQ</sequence>
<dbReference type="PANTHER" id="PTHR13674:SF2">
    <property type="entry name" value="PROTEIN FAM162A"/>
    <property type="match status" value="1"/>
</dbReference>
<dbReference type="Proteomes" id="UP001046870">
    <property type="component" value="Chromosome 2"/>
</dbReference>
<dbReference type="Pfam" id="PF06388">
    <property type="entry name" value="DUF1075"/>
    <property type="match status" value="1"/>
</dbReference>
<feature type="transmembrane region" description="Helical" evidence="7">
    <location>
        <begin position="109"/>
        <end position="126"/>
    </location>
</feature>
<comment type="caution">
    <text evidence="8">The sequence shown here is derived from an EMBL/GenBank/DDBJ whole genome shotgun (WGS) entry which is preliminary data.</text>
</comment>
<proteinExistence type="inferred from homology"/>
<dbReference type="GO" id="GO:0016020">
    <property type="term" value="C:membrane"/>
    <property type="evidence" value="ECO:0007669"/>
    <property type="project" value="UniProtKB-SubCell"/>
</dbReference>
<keyword evidence="3 7" id="KW-0812">Transmembrane</keyword>
<evidence type="ECO:0000256" key="6">
    <source>
        <dbReference type="SAM" id="MobiDB-lite"/>
    </source>
</evidence>
<reference evidence="8" key="1">
    <citation type="submission" date="2021-01" db="EMBL/GenBank/DDBJ databases">
        <authorList>
            <person name="Zahm M."/>
            <person name="Roques C."/>
            <person name="Cabau C."/>
            <person name="Klopp C."/>
            <person name="Donnadieu C."/>
            <person name="Jouanno E."/>
            <person name="Lampietro C."/>
            <person name="Louis A."/>
            <person name="Herpin A."/>
            <person name="Echchiki A."/>
            <person name="Berthelot C."/>
            <person name="Parey E."/>
            <person name="Roest-Crollius H."/>
            <person name="Braasch I."/>
            <person name="Postlethwait J."/>
            <person name="Bobe J."/>
            <person name="Montfort J."/>
            <person name="Bouchez O."/>
            <person name="Begum T."/>
            <person name="Mejri S."/>
            <person name="Adams A."/>
            <person name="Chen W.-J."/>
            <person name="Guiguen Y."/>
        </authorList>
    </citation>
    <scope>NUCLEOTIDE SEQUENCE</scope>
    <source>
        <strain evidence="8">YG-15Mar2019-1</strain>
        <tissue evidence="8">Brain</tissue>
    </source>
</reference>
<feature type="compositionally biased region" description="Basic and acidic residues" evidence="6">
    <location>
        <begin position="144"/>
        <end position="157"/>
    </location>
</feature>
<dbReference type="GO" id="GO:0005739">
    <property type="term" value="C:mitochondrion"/>
    <property type="evidence" value="ECO:0007669"/>
    <property type="project" value="TreeGrafter"/>
</dbReference>
<evidence type="ECO:0000313" key="9">
    <source>
        <dbReference type="Proteomes" id="UP001046870"/>
    </source>
</evidence>
<feature type="region of interest" description="Disordered" evidence="6">
    <location>
        <begin position="144"/>
        <end position="165"/>
    </location>
</feature>
<evidence type="ECO:0000313" key="8">
    <source>
        <dbReference type="EMBL" id="KAG7487272.1"/>
    </source>
</evidence>
<dbReference type="GO" id="GO:0051402">
    <property type="term" value="P:neuron apoptotic process"/>
    <property type="evidence" value="ECO:0007669"/>
    <property type="project" value="TreeGrafter"/>
</dbReference>
<evidence type="ECO:0008006" key="10">
    <source>
        <dbReference type="Google" id="ProtNLM"/>
    </source>
</evidence>
<keyword evidence="9" id="KW-1185">Reference proteome</keyword>
<evidence type="ECO:0000256" key="4">
    <source>
        <dbReference type="ARBA" id="ARBA00022989"/>
    </source>
</evidence>
<gene>
    <name evidence="8" type="ORF">MATL_G00021460</name>
</gene>
<dbReference type="InterPro" id="IPR009432">
    <property type="entry name" value="DUF1075"/>
</dbReference>
<keyword evidence="5 7" id="KW-0472">Membrane</keyword>
<evidence type="ECO:0000256" key="2">
    <source>
        <dbReference type="ARBA" id="ARBA00007363"/>
    </source>
</evidence>
<evidence type="ECO:0000256" key="1">
    <source>
        <dbReference type="ARBA" id="ARBA00004167"/>
    </source>
</evidence>
<dbReference type="OrthoDB" id="8193498at2759"/>
<evidence type="ECO:0000256" key="3">
    <source>
        <dbReference type="ARBA" id="ARBA00022692"/>
    </source>
</evidence>
<dbReference type="PANTHER" id="PTHR13674">
    <property type="entry name" value="GROWTH AND TRANSFORMATION-DEPENDENT PROTEIN"/>
    <property type="match status" value="1"/>
</dbReference>
<dbReference type="GO" id="GO:0071456">
    <property type="term" value="P:cellular response to hypoxia"/>
    <property type="evidence" value="ECO:0007669"/>
    <property type="project" value="TreeGrafter"/>
</dbReference>
<comment type="subcellular location">
    <subcellularLocation>
        <location evidence="1">Membrane</location>
        <topology evidence="1">Single-pass membrane protein</topology>
    </subcellularLocation>
</comment>
<keyword evidence="4 7" id="KW-1133">Transmembrane helix</keyword>
<accession>A0A9D3QC50</accession>
<dbReference type="AlphaFoldDB" id="A0A9D3QC50"/>